<sequence length="107" mass="11991">LINFIYSAAKSKVLGKFCGERVSNKVLIRVLDETGLRKFLPRRIKPSVKSNAIEALIAYAWISNFLSINEAIEILASKLDLSKGEFEASVNAIVELVNVIKRRIDEN</sequence>
<dbReference type="EMBL" id="QMQY01000002">
    <property type="protein sequence ID" value="RLE51446.1"/>
    <property type="molecule type" value="Genomic_DNA"/>
</dbReference>
<proteinExistence type="predicted"/>
<protein>
    <submittedName>
        <fullName evidence="1">Uncharacterized protein</fullName>
    </submittedName>
</protein>
<accession>A0A497EWB4</accession>
<evidence type="ECO:0000313" key="1">
    <source>
        <dbReference type="EMBL" id="RLE51446.1"/>
    </source>
</evidence>
<dbReference type="Proteomes" id="UP000281962">
    <property type="component" value="Unassembled WGS sequence"/>
</dbReference>
<name>A0A497EWB4_9CREN</name>
<dbReference type="InterPro" id="IPR036389">
    <property type="entry name" value="RNase_III_sf"/>
</dbReference>
<dbReference type="AlphaFoldDB" id="A0A497EWB4"/>
<dbReference type="SUPFAM" id="SSF69065">
    <property type="entry name" value="RNase III domain-like"/>
    <property type="match status" value="1"/>
</dbReference>
<feature type="non-terminal residue" evidence="1">
    <location>
        <position position="1"/>
    </location>
</feature>
<comment type="caution">
    <text evidence="1">The sequence shown here is derived from an EMBL/GenBank/DDBJ whole genome shotgun (WGS) entry which is preliminary data.</text>
</comment>
<dbReference type="GO" id="GO:0006396">
    <property type="term" value="P:RNA processing"/>
    <property type="evidence" value="ECO:0007669"/>
    <property type="project" value="InterPro"/>
</dbReference>
<dbReference type="InterPro" id="IPR021568">
    <property type="entry name" value="Ribonuclease_III_archaeal"/>
</dbReference>
<dbReference type="Gene3D" id="1.10.1520.20">
    <property type="entry name" value="Ribonuclease III"/>
    <property type="match status" value="1"/>
</dbReference>
<reference evidence="1 2" key="1">
    <citation type="submission" date="2018-06" db="EMBL/GenBank/DDBJ databases">
        <title>Extensive metabolic versatility and redundancy in microbially diverse, dynamic hydrothermal sediments.</title>
        <authorList>
            <person name="Dombrowski N."/>
            <person name="Teske A."/>
            <person name="Baker B.J."/>
        </authorList>
    </citation>
    <scope>NUCLEOTIDE SEQUENCE [LARGE SCALE GENOMIC DNA]</scope>
    <source>
        <strain evidence="1">B30_G17</strain>
    </source>
</reference>
<organism evidence="1 2">
    <name type="scientific">Thermoproteota archaeon</name>
    <dbReference type="NCBI Taxonomy" id="2056631"/>
    <lineage>
        <taxon>Archaea</taxon>
        <taxon>Thermoproteota</taxon>
    </lineage>
</organism>
<evidence type="ECO:0000313" key="2">
    <source>
        <dbReference type="Proteomes" id="UP000281962"/>
    </source>
</evidence>
<dbReference type="Pfam" id="PF11469">
    <property type="entry name" value="Ribonucleas_3_2"/>
    <property type="match status" value="1"/>
</dbReference>
<dbReference type="GO" id="GO:0004525">
    <property type="term" value="F:ribonuclease III activity"/>
    <property type="evidence" value="ECO:0007669"/>
    <property type="project" value="InterPro"/>
</dbReference>
<dbReference type="InterPro" id="IPR038133">
    <property type="entry name" value="Ribo_III_sf_archaeal"/>
</dbReference>
<gene>
    <name evidence="1" type="ORF">DRJ21_00160</name>
</gene>